<proteinExistence type="predicted"/>
<dbReference type="CDD" id="cd09270">
    <property type="entry name" value="RNase_H2-B"/>
    <property type="match status" value="1"/>
</dbReference>
<dbReference type="GO" id="GO:0006401">
    <property type="term" value="P:RNA catabolic process"/>
    <property type="evidence" value="ECO:0007669"/>
    <property type="project" value="TreeGrafter"/>
</dbReference>
<comment type="caution">
    <text evidence="3">The sequence shown here is derived from an EMBL/GenBank/DDBJ whole genome shotgun (WGS) entry which is preliminary data.</text>
</comment>
<reference evidence="3" key="1">
    <citation type="submission" date="2022-07" db="EMBL/GenBank/DDBJ databases">
        <authorList>
            <person name="Trinca V."/>
            <person name="Uliana J.V.C."/>
            <person name="Torres T.T."/>
            <person name="Ward R.J."/>
            <person name="Monesi N."/>
        </authorList>
    </citation>
    <scope>NUCLEOTIDE SEQUENCE</scope>
    <source>
        <strain evidence="3">HSMRA1968</strain>
        <tissue evidence="3">Whole embryos</tissue>
    </source>
</reference>
<dbReference type="FunFam" id="1.10.20.120:FF:000002">
    <property type="entry name" value="Ribonuclease H2 subunit B"/>
    <property type="match status" value="1"/>
</dbReference>
<dbReference type="PANTHER" id="PTHR13383:SF11">
    <property type="entry name" value="RIBONUCLEASE H2 SUBUNIT B"/>
    <property type="match status" value="1"/>
</dbReference>
<evidence type="ECO:0000259" key="2">
    <source>
        <dbReference type="Pfam" id="PF17745"/>
    </source>
</evidence>
<keyword evidence="4" id="KW-1185">Reference proteome</keyword>
<dbReference type="GO" id="GO:0005654">
    <property type="term" value="C:nucleoplasm"/>
    <property type="evidence" value="ECO:0007669"/>
    <property type="project" value="TreeGrafter"/>
</dbReference>
<dbReference type="GO" id="GO:0032299">
    <property type="term" value="C:ribonuclease H2 complex"/>
    <property type="evidence" value="ECO:0007669"/>
    <property type="project" value="InterPro"/>
</dbReference>
<dbReference type="Gene3D" id="1.10.20.120">
    <property type="match status" value="1"/>
</dbReference>
<dbReference type="Pfam" id="PF17745">
    <property type="entry name" value="Ydr279_N"/>
    <property type="match status" value="1"/>
</dbReference>
<protein>
    <submittedName>
        <fullName evidence="3">Ribonuclease H2 subunit B</fullName>
    </submittedName>
</protein>
<name>A0A9Q0MHS6_9DIPT</name>
<dbReference type="EMBL" id="WJQU01004028">
    <property type="protein sequence ID" value="KAJ6620245.1"/>
    <property type="molecule type" value="Genomic_DNA"/>
</dbReference>
<evidence type="ECO:0000256" key="1">
    <source>
        <dbReference type="SAM" id="MobiDB-lite"/>
    </source>
</evidence>
<organism evidence="3 4">
    <name type="scientific">Pseudolycoriella hygida</name>
    <dbReference type="NCBI Taxonomy" id="35572"/>
    <lineage>
        <taxon>Eukaryota</taxon>
        <taxon>Metazoa</taxon>
        <taxon>Ecdysozoa</taxon>
        <taxon>Arthropoda</taxon>
        <taxon>Hexapoda</taxon>
        <taxon>Insecta</taxon>
        <taxon>Pterygota</taxon>
        <taxon>Neoptera</taxon>
        <taxon>Endopterygota</taxon>
        <taxon>Diptera</taxon>
        <taxon>Nematocera</taxon>
        <taxon>Sciaroidea</taxon>
        <taxon>Sciaridae</taxon>
        <taxon>Pseudolycoriella</taxon>
    </lineage>
</organism>
<dbReference type="OrthoDB" id="29098at2759"/>
<dbReference type="PANTHER" id="PTHR13383">
    <property type="entry name" value="RIBONUCLEASE H2 SUBUNIT B"/>
    <property type="match status" value="1"/>
</dbReference>
<gene>
    <name evidence="3" type="primary">rnaseh2b</name>
    <name evidence="3" type="ORF">Bhyg_17317</name>
</gene>
<feature type="domain" description="Rnh202 triple barrel" evidence="2">
    <location>
        <begin position="29"/>
        <end position="87"/>
    </location>
</feature>
<evidence type="ECO:0000313" key="4">
    <source>
        <dbReference type="Proteomes" id="UP001151699"/>
    </source>
</evidence>
<sequence>MDSIPESKVPRCAESHRVFFLNDYVARNGMQLFGFRNPSTGAPSKYIFHEKSNEFFELLKFNEPFRSWFVGDIITDDGGIYLCPPIDPLFLLLHYVQSQASEKYVPLEHILVDENYPNMTTIADAVTTDQLLLIADQKGDPQLKAVRYNKEKTLDWLAYKCKLLQDALRQRKLNLESGAKSSTFVASSKINDQDDDDIQLLAFEILNDYLSKQLSDSLSEYLHLDAIKSKKRKQNSEAAMNPKSKKIKMSIDDEDVENPTPTPVVAEKKVSAKAKQLAKSAKGSKNIMSFFKVK</sequence>
<dbReference type="InterPro" id="IPR041195">
    <property type="entry name" value="Rnh202_N"/>
</dbReference>
<evidence type="ECO:0000313" key="3">
    <source>
        <dbReference type="EMBL" id="KAJ6620245.1"/>
    </source>
</evidence>
<dbReference type="Gene3D" id="2.20.25.530">
    <property type="match status" value="1"/>
</dbReference>
<dbReference type="AlphaFoldDB" id="A0A9Q0MHS6"/>
<dbReference type="Proteomes" id="UP001151699">
    <property type="component" value="Unassembled WGS sequence"/>
</dbReference>
<dbReference type="InterPro" id="IPR040456">
    <property type="entry name" value="RNase_H2_suB"/>
</dbReference>
<feature type="region of interest" description="Disordered" evidence="1">
    <location>
        <begin position="232"/>
        <end position="262"/>
    </location>
</feature>
<accession>A0A9Q0MHS6</accession>